<evidence type="ECO:0000313" key="2">
    <source>
        <dbReference type="WBParaSite" id="ACRNAN_scaffold7172.g24260.t1"/>
    </source>
</evidence>
<dbReference type="Proteomes" id="UP000887540">
    <property type="component" value="Unplaced"/>
</dbReference>
<keyword evidence="1" id="KW-1185">Reference proteome</keyword>
<sequence length="266" mass="31400">MDKNLKLRKEDIKASLVTASTYNVAMEQRVNDIGNALQILKEQYSNFSISTQKITLEKILFTHQQFWKRPLSQCQSQIDAWRKYLLKYYDPIVDRLIKLDETNKNFIEYSKNRESQICSPSTSDFINSEMKLIQEYTELLKKWIDEQKARDKESPSKPNCQSRTYLEELLVEYNYFSSLANFFSSLLKLVELIVFYHSTKKLPKETCDFIKKYMRYEAKGADGTVFKFGGLNYLGFAIKTLSNPETISFYQDKSVKLRHDHIVRYV</sequence>
<proteinExistence type="predicted"/>
<dbReference type="AlphaFoldDB" id="A0A914EBZ5"/>
<evidence type="ECO:0000313" key="1">
    <source>
        <dbReference type="Proteomes" id="UP000887540"/>
    </source>
</evidence>
<accession>A0A914EBZ5</accession>
<protein>
    <submittedName>
        <fullName evidence="2">Uncharacterized protein</fullName>
    </submittedName>
</protein>
<dbReference type="WBParaSite" id="ACRNAN_scaffold7172.g24260.t1">
    <property type="protein sequence ID" value="ACRNAN_scaffold7172.g24260.t1"/>
    <property type="gene ID" value="ACRNAN_scaffold7172.g24260"/>
</dbReference>
<name>A0A914EBZ5_9BILA</name>
<reference evidence="2" key="1">
    <citation type="submission" date="2022-11" db="UniProtKB">
        <authorList>
            <consortium name="WormBaseParasite"/>
        </authorList>
    </citation>
    <scope>IDENTIFICATION</scope>
</reference>
<organism evidence="1 2">
    <name type="scientific">Acrobeloides nanus</name>
    <dbReference type="NCBI Taxonomy" id="290746"/>
    <lineage>
        <taxon>Eukaryota</taxon>
        <taxon>Metazoa</taxon>
        <taxon>Ecdysozoa</taxon>
        <taxon>Nematoda</taxon>
        <taxon>Chromadorea</taxon>
        <taxon>Rhabditida</taxon>
        <taxon>Tylenchina</taxon>
        <taxon>Cephalobomorpha</taxon>
        <taxon>Cephaloboidea</taxon>
        <taxon>Cephalobidae</taxon>
        <taxon>Acrobeloides</taxon>
    </lineage>
</organism>